<dbReference type="AlphaFoldDB" id="S2EHM1"/>
<keyword evidence="3" id="KW-1185">Reference proteome</keyword>
<proteinExistence type="predicted"/>
<protein>
    <submittedName>
        <fullName evidence="2">Uncharacterized protein</fullName>
    </submittedName>
</protein>
<sequence length="81" mass="8992">MIELIIPAVISCIVAFFTVYLTTPYLIKFLQKRNLAVPDVNKKDRIMVVRPGGPSIIAGIIASELALYGFFQINEILAIII</sequence>
<dbReference type="Proteomes" id="UP000014065">
    <property type="component" value="Unassembled WGS sequence"/>
</dbReference>
<evidence type="ECO:0000256" key="1">
    <source>
        <dbReference type="SAM" id="Phobius"/>
    </source>
</evidence>
<keyword evidence="1" id="KW-1133">Transmembrane helix</keyword>
<feature type="transmembrane region" description="Helical" evidence="1">
    <location>
        <begin position="6"/>
        <end position="27"/>
    </location>
</feature>
<reference evidence="2 3" key="1">
    <citation type="journal article" date="2012" name="J. Bacteriol.">
        <title>Genome Sequence of "Candidatus Nitrosoarchaeum limnia" BG20, a Low-Salinity Ammonia-Oxidizing Archaeon from the San Francisco Bay Estuary.</title>
        <authorList>
            <person name="Mosier A.C."/>
            <person name="Allen E.E."/>
            <person name="Kim M."/>
            <person name="Ferriera S."/>
            <person name="Francis C.A."/>
        </authorList>
    </citation>
    <scope>NUCLEOTIDE SEQUENCE [LARGE SCALE GENOMIC DNA]</scope>
    <source>
        <strain evidence="2 3">BG20</strain>
    </source>
</reference>
<organism evidence="2 3">
    <name type="scientific">Candidatus Nitrosarchaeum limnium BG20</name>
    <dbReference type="NCBI Taxonomy" id="859192"/>
    <lineage>
        <taxon>Archaea</taxon>
        <taxon>Nitrososphaerota</taxon>
        <taxon>Nitrososphaeria</taxon>
        <taxon>Nitrosopumilales</taxon>
        <taxon>Nitrosopumilaceae</taxon>
        <taxon>Nitrosarchaeum</taxon>
    </lineage>
</organism>
<evidence type="ECO:0000313" key="3">
    <source>
        <dbReference type="Proteomes" id="UP000014065"/>
    </source>
</evidence>
<comment type="caution">
    <text evidence="2">The sequence shown here is derived from an EMBL/GenBank/DDBJ whole genome shotgun (WGS) entry which is preliminary data.</text>
</comment>
<accession>S2EHM1</accession>
<evidence type="ECO:0000313" key="2">
    <source>
        <dbReference type="EMBL" id="EPA04272.1"/>
    </source>
</evidence>
<gene>
    <name evidence="2" type="ORF">BG20_I2659</name>
</gene>
<name>S2EHM1_9ARCH</name>
<keyword evidence="1" id="KW-0812">Transmembrane</keyword>
<feature type="transmembrane region" description="Helical" evidence="1">
    <location>
        <begin position="48"/>
        <end position="71"/>
    </location>
</feature>
<feature type="non-terminal residue" evidence="2">
    <location>
        <position position="81"/>
    </location>
</feature>
<dbReference type="EMBL" id="AHJG01000332">
    <property type="protein sequence ID" value="EPA04272.1"/>
    <property type="molecule type" value="Genomic_DNA"/>
</dbReference>
<keyword evidence="1" id="KW-0472">Membrane</keyword>